<gene>
    <name evidence="2" type="ORF">F8O03_08485</name>
</gene>
<feature type="region of interest" description="Disordered" evidence="1">
    <location>
        <begin position="1"/>
        <end position="23"/>
    </location>
</feature>
<organism evidence="2 3">
    <name type="scientific">Pseudoclavibacter terrae</name>
    <dbReference type="NCBI Taxonomy" id="1530195"/>
    <lineage>
        <taxon>Bacteria</taxon>
        <taxon>Bacillati</taxon>
        <taxon>Actinomycetota</taxon>
        <taxon>Actinomycetes</taxon>
        <taxon>Micrococcales</taxon>
        <taxon>Microbacteriaceae</taxon>
        <taxon>Pseudoclavibacter</taxon>
    </lineage>
</organism>
<dbReference type="OrthoDB" id="3928741at2"/>
<comment type="caution">
    <text evidence="2">The sequence shown here is derived from an EMBL/GenBank/DDBJ whole genome shotgun (WGS) entry which is preliminary data.</text>
</comment>
<dbReference type="AlphaFoldDB" id="A0A7J5B332"/>
<evidence type="ECO:0000313" key="2">
    <source>
        <dbReference type="EMBL" id="KAB1638420.1"/>
    </source>
</evidence>
<reference evidence="2 3" key="1">
    <citation type="submission" date="2019-09" db="EMBL/GenBank/DDBJ databases">
        <title>Phylogeny of genus Pseudoclavibacter and closely related genus.</title>
        <authorList>
            <person name="Li Y."/>
        </authorList>
    </citation>
    <scope>NUCLEOTIDE SEQUENCE [LARGE SCALE GENOMIC DNA]</scope>
    <source>
        <strain evidence="2 3">THG-MD12</strain>
    </source>
</reference>
<evidence type="ECO:0000256" key="1">
    <source>
        <dbReference type="SAM" id="MobiDB-lite"/>
    </source>
</evidence>
<sequence>MHPQSGESVRPDQAAAASAHSLIDADGGRSGGVDLRSAVAGLRSVVRESWIRSLQLLGSPANARARDLDAFEPLAAARERSPLQHVLPVLDRLLVEPAKDTGLIVAITNEQGRLLWVRGDSDTLRRAEHMDFVAGADWSEGAVGTSAPGTALASGRGVQIVGAEHFAPAVQLLSCTAVPIRDPLTGLAVGAVDLTGDERAVGPHSLALMRAAVAAAEAEMRVAALLAGAATRTGGPSLPTAPTNGAAAAKVSALGAHRARLTASGIPPLELSGRHGEILTLLAARPSGLSAGELALRLYGETAKEVTLRAELARLRPLLAERGLDLVPRPYRVAEGLTSDAAEVLRLLAAGDVRAAVRMYPGELLPASDAPGIRELRAEISATLRDQVLSTADTPTLLAYLELPEVAHDSDAFRTALGVLPPRSPARSRYVARIESLES</sequence>
<dbReference type="Gene3D" id="3.30.450.40">
    <property type="match status" value="1"/>
</dbReference>
<dbReference type="InterPro" id="IPR029016">
    <property type="entry name" value="GAF-like_dom_sf"/>
</dbReference>
<dbReference type="Proteomes" id="UP000490386">
    <property type="component" value="Unassembled WGS sequence"/>
</dbReference>
<dbReference type="RefSeq" id="WP_151423465.1">
    <property type="nucleotide sequence ID" value="NZ_WBJX01000002.1"/>
</dbReference>
<dbReference type="EMBL" id="WBJX01000002">
    <property type="protein sequence ID" value="KAB1638420.1"/>
    <property type="molecule type" value="Genomic_DNA"/>
</dbReference>
<keyword evidence="3" id="KW-1185">Reference proteome</keyword>
<evidence type="ECO:0000313" key="3">
    <source>
        <dbReference type="Proteomes" id="UP000490386"/>
    </source>
</evidence>
<proteinExistence type="predicted"/>
<name>A0A7J5B332_9MICO</name>
<protein>
    <submittedName>
        <fullName evidence="2">GAF domain-containing protein</fullName>
    </submittedName>
</protein>
<accession>A0A7J5B332</accession>